<dbReference type="GO" id="GO:0016783">
    <property type="term" value="F:sulfurtransferase activity"/>
    <property type="evidence" value="ECO:0007669"/>
    <property type="project" value="InterPro"/>
</dbReference>
<dbReference type="PANTHER" id="PTHR43169:SF2">
    <property type="entry name" value="NAD_GMP SYNTHASE DOMAIN-CONTAINING PROTEIN"/>
    <property type="match status" value="1"/>
</dbReference>
<dbReference type="Proteomes" id="UP000184389">
    <property type="component" value="Unassembled WGS sequence"/>
</dbReference>
<evidence type="ECO:0000256" key="1">
    <source>
        <dbReference type="PIRSR" id="PIRSR006661-1"/>
    </source>
</evidence>
<organism evidence="3 4">
    <name type="scientific">Sporanaerobacter acetigenes DSM 13106</name>
    <dbReference type="NCBI Taxonomy" id="1123281"/>
    <lineage>
        <taxon>Bacteria</taxon>
        <taxon>Bacillati</taxon>
        <taxon>Bacillota</taxon>
        <taxon>Tissierellia</taxon>
        <taxon>Tissierellales</taxon>
        <taxon>Sporanaerobacteraceae</taxon>
        <taxon>Sporanaerobacter</taxon>
    </lineage>
</organism>
<dbReference type="STRING" id="1123281.SAMN02745180_01171"/>
<dbReference type="InterPro" id="IPR052188">
    <property type="entry name" value="Ni-pincer_cofactor_biosynth"/>
</dbReference>
<dbReference type="Gene3D" id="3.40.50.620">
    <property type="entry name" value="HUPs"/>
    <property type="match status" value="1"/>
</dbReference>
<evidence type="ECO:0000313" key="4">
    <source>
        <dbReference type="Proteomes" id="UP000184389"/>
    </source>
</evidence>
<accession>A0A1M5WC70</accession>
<name>A0A1M5WC70_9FIRM</name>
<dbReference type="NCBIfam" id="TIGR00268">
    <property type="entry name" value="ATP-dependent sacrificial sulfur transferase LarE"/>
    <property type="match status" value="1"/>
</dbReference>
<gene>
    <name evidence="3" type="ORF">SAMN02745180_01171</name>
</gene>
<dbReference type="OrthoDB" id="9776919at2"/>
<dbReference type="InterPro" id="IPR014729">
    <property type="entry name" value="Rossmann-like_a/b/a_fold"/>
</dbReference>
<dbReference type="EMBL" id="FQXR01000005">
    <property type="protein sequence ID" value="SHH85092.1"/>
    <property type="molecule type" value="Genomic_DNA"/>
</dbReference>
<dbReference type="Pfam" id="PF00733">
    <property type="entry name" value="Asn_synthase"/>
    <property type="match status" value="1"/>
</dbReference>
<dbReference type="PANTHER" id="PTHR43169">
    <property type="entry name" value="EXSB FAMILY PROTEIN"/>
    <property type="match status" value="1"/>
</dbReference>
<dbReference type="PIRSF" id="PIRSF006661">
    <property type="entry name" value="PP-lp_UCP006661"/>
    <property type="match status" value="1"/>
</dbReference>
<protein>
    <recommendedName>
        <fullName evidence="2">Asparagine synthetase domain-containing protein</fullName>
    </recommendedName>
</protein>
<dbReference type="InterPro" id="IPR005232">
    <property type="entry name" value="LarE"/>
</dbReference>
<dbReference type="RefSeq" id="WP_072743867.1">
    <property type="nucleotide sequence ID" value="NZ_FQXR01000005.1"/>
</dbReference>
<evidence type="ECO:0000259" key="2">
    <source>
        <dbReference type="Pfam" id="PF00733"/>
    </source>
</evidence>
<proteinExistence type="predicted"/>
<feature type="domain" description="Asparagine synthetase" evidence="2">
    <location>
        <begin position="21"/>
        <end position="130"/>
    </location>
</feature>
<evidence type="ECO:0000313" key="3">
    <source>
        <dbReference type="EMBL" id="SHH85092.1"/>
    </source>
</evidence>
<dbReference type="SUPFAM" id="SSF52402">
    <property type="entry name" value="Adenine nucleotide alpha hydrolases-like"/>
    <property type="match status" value="1"/>
</dbReference>
<feature type="active site" description="Nucleophile and sulfur donor" evidence="1">
    <location>
        <position position="178"/>
    </location>
</feature>
<dbReference type="InterPro" id="IPR001962">
    <property type="entry name" value="Asn_synthase"/>
</dbReference>
<reference evidence="3 4" key="1">
    <citation type="submission" date="2016-11" db="EMBL/GenBank/DDBJ databases">
        <authorList>
            <person name="Jaros S."/>
            <person name="Januszkiewicz K."/>
            <person name="Wedrychowicz H."/>
        </authorList>
    </citation>
    <scope>NUCLEOTIDE SEQUENCE [LARGE SCALE GENOMIC DNA]</scope>
    <source>
        <strain evidence="3 4">DSM 13106</strain>
    </source>
</reference>
<dbReference type="GO" id="GO:0004066">
    <property type="term" value="F:asparagine synthase (glutamine-hydrolyzing) activity"/>
    <property type="evidence" value="ECO:0007669"/>
    <property type="project" value="InterPro"/>
</dbReference>
<dbReference type="CDD" id="cd01990">
    <property type="entry name" value="LarE-like"/>
    <property type="match status" value="1"/>
</dbReference>
<dbReference type="GO" id="GO:0006529">
    <property type="term" value="P:asparagine biosynthetic process"/>
    <property type="evidence" value="ECO:0007669"/>
    <property type="project" value="InterPro"/>
</dbReference>
<dbReference type="AlphaFoldDB" id="A0A1M5WC70"/>
<keyword evidence="4" id="KW-1185">Reference proteome</keyword>
<sequence>MEDKYMILQNEILKLVEEGACVAFSGGVDSSLILKMVCDAGKKYNKKIYAVTFNTKLHPMEDINISKEVAKSMGAIHKIIDVDEFENEKILTNPVDRCYQCKKYLFEKLLEFAEENDIKYVLDGTNADDLKEYRPGIKALRELGIISPLAQFDINKKEVRQMAKNLNISVATRPSAPCLATRLPYNTNITFELLNKIEKAETYIKGLGFAVVRVRVHGDIVRIEIEKEEFLRFLDKKDLIISYLKDLGFIYITLDLEGFRSGSMDIQ</sequence>